<keyword evidence="3" id="KW-1185">Reference proteome</keyword>
<protein>
    <recommendedName>
        <fullName evidence="1">ZW10 C-terminal helical domain-containing protein</fullName>
    </recommendedName>
</protein>
<evidence type="ECO:0000259" key="1">
    <source>
        <dbReference type="Pfam" id="PF22766"/>
    </source>
</evidence>
<dbReference type="InterPro" id="IPR055148">
    <property type="entry name" value="ZW10_C_2"/>
</dbReference>
<evidence type="ECO:0000313" key="3">
    <source>
        <dbReference type="Proteomes" id="UP001418222"/>
    </source>
</evidence>
<organism evidence="2 3">
    <name type="scientific">Platanthera zijinensis</name>
    <dbReference type="NCBI Taxonomy" id="2320716"/>
    <lineage>
        <taxon>Eukaryota</taxon>
        <taxon>Viridiplantae</taxon>
        <taxon>Streptophyta</taxon>
        <taxon>Embryophyta</taxon>
        <taxon>Tracheophyta</taxon>
        <taxon>Spermatophyta</taxon>
        <taxon>Magnoliopsida</taxon>
        <taxon>Liliopsida</taxon>
        <taxon>Asparagales</taxon>
        <taxon>Orchidaceae</taxon>
        <taxon>Orchidoideae</taxon>
        <taxon>Orchideae</taxon>
        <taxon>Orchidinae</taxon>
        <taxon>Platanthera</taxon>
    </lineage>
</organism>
<reference evidence="2 3" key="1">
    <citation type="journal article" date="2022" name="Nat. Plants">
        <title>Genomes of leafy and leafless Platanthera orchids illuminate the evolution of mycoheterotrophy.</title>
        <authorList>
            <person name="Li M.H."/>
            <person name="Liu K.W."/>
            <person name="Li Z."/>
            <person name="Lu H.C."/>
            <person name="Ye Q.L."/>
            <person name="Zhang D."/>
            <person name="Wang J.Y."/>
            <person name="Li Y.F."/>
            <person name="Zhong Z.M."/>
            <person name="Liu X."/>
            <person name="Yu X."/>
            <person name="Liu D.K."/>
            <person name="Tu X.D."/>
            <person name="Liu B."/>
            <person name="Hao Y."/>
            <person name="Liao X.Y."/>
            <person name="Jiang Y.T."/>
            <person name="Sun W.H."/>
            <person name="Chen J."/>
            <person name="Chen Y.Q."/>
            <person name="Ai Y."/>
            <person name="Zhai J.W."/>
            <person name="Wu S.S."/>
            <person name="Zhou Z."/>
            <person name="Hsiao Y.Y."/>
            <person name="Wu W.L."/>
            <person name="Chen Y.Y."/>
            <person name="Lin Y.F."/>
            <person name="Hsu J.L."/>
            <person name="Li C.Y."/>
            <person name="Wang Z.W."/>
            <person name="Zhao X."/>
            <person name="Zhong W.Y."/>
            <person name="Ma X.K."/>
            <person name="Ma L."/>
            <person name="Huang J."/>
            <person name="Chen G.Z."/>
            <person name="Huang M.Z."/>
            <person name="Huang L."/>
            <person name="Peng D.H."/>
            <person name="Luo Y.B."/>
            <person name="Zou S.Q."/>
            <person name="Chen S.P."/>
            <person name="Lan S."/>
            <person name="Tsai W.C."/>
            <person name="Van de Peer Y."/>
            <person name="Liu Z.J."/>
        </authorList>
    </citation>
    <scope>NUCLEOTIDE SEQUENCE [LARGE SCALE GENOMIC DNA]</scope>
    <source>
        <strain evidence="2">Lor287</strain>
    </source>
</reference>
<dbReference type="GO" id="GO:0007094">
    <property type="term" value="P:mitotic spindle assembly checkpoint signaling"/>
    <property type="evidence" value="ECO:0007669"/>
    <property type="project" value="TreeGrafter"/>
</dbReference>
<evidence type="ECO:0000313" key="2">
    <source>
        <dbReference type="EMBL" id="KAK8943169.1"/>
    </source>
</evidence>
<dbReference type="EMBL" id="JBBWWQ010000007">
    <property type="protein sequence ID" value="KAK8943169.1"/>
    <property type="molecule type" value="Genomic_DNA"/>
</dbReference>
<dbReference type="Gene3D" id="1.10.357.150">
    <property type="match status" value="1"/>
</dbReference>
<gene>
    <name evidence="2" type="ORF">KSP39_PZI009551</name>
</gene>
<dbReference type="PANTHER" id="PTHR12205">
    <property type="entry name" value="CENTROMERE/KINETOCHORE PROTEIN ZW10"/>
    <property type="match status" value="1"/>
</dbReference>
<feature type="domain" description="ZW10 C-terminal helical" evidence="1">
    <location>
        <begin position="26"/>
        <end position="112"/>
    </location>
</feature>
<dbReference type="PANTHER" id="PTHR12205:SF0">
    <property type="entry name" value="CENTROMERE_KINETOCHORE PROTEIN ZW10 HOMOLOG"/>
    <property type="match status" value="1"/>
</dbReference>
<dbReference type="AlphaFoldDB" id="A0AAP0G845"/>
<dbReference type="InterPro" id="IPR046362">
    <property type="entry name" value="Zw10/DSL1_C_sf"/>
</dbReference>
<dbReference type="GO" id="GO:0006888">
    <property type="term" value="P:endoplasmic reticulum to Golgi vesicle-mediated transport"/>
    <property type="evidence" value="ECO:0007669"/>
    <property type="project" value="TreeGrafter"/>
</dbReference>
<accession>A0AAP0G845</accession>
<dbReference type="GO" id="GO:0005737">
    <property type="term" value="C:cytoplasm"/>
    <property type="evidence" value="ECO:0007669"/>
    <property type="project" value="GOC"/>
</dbReference>
<dbReference type="GO" id="GO:1990423">
    <property type="term" value="C:RZZ complex"/>
    <property type="evidence" value="ECO:0007669"/>
    <property type="project" value="TreeGrafter"/>
</dbReference>
<name>A0AAP0G845_9ASPA</name>
<dbReference type="Proteomes" id="UP001418222">
    <property type="component" value="Unassembled WGS sequence"/>
</dbReference>
<proteinExistence type="predicted"/>
<sequence>MSSALPVALQYFSRSPFSRGFVRGTKLIHMALENISPLFQSVSEEVGEKDKLMKENPLSFLDELIPSLRKLWRLADLVDMALKSIKTIWESGELVKYGFTTSEVTHFMVGFYAHEKGR</sequence>
<dbReference type="Pfam" id="PF22766">
    <property type="entry name" value="ZW10_C2"/>
    <property type="match status" value="1"/>
</dbReference>
<comment type="caution">
    <text evidence="2">The sequence shown here is derived from an EMBL/GenBank/DDBJ whole genome shotgun (WGS) entry which is preliminary data.</text>
</comment>